<dbReference type="AlphaFoldDB" id="A0A9D1IY96"/>
<sequence length="137" mass="14952">MKEKVRVIAPLVILLVLLAAFLLPKYFENRAADQFGAPLFNHALPEDATLIQKDAAKTEEGGMMAALLLKTDLTSEALEAFYADVEAEPAEPGDTVILRARALDESSVEALKQAKVYEEGASYQFVYLYSGPDAEAE</sequence>
<reference evidence="1" key="2">
    <citation type="journal article" date="2021" name="PeerJ">
        <title>Extensive microbial diversity within the chicken gut microbiome revealed by metagenomics and culture.</title>
        <authorList>
            <person name="Gilroy R."/>
            <person name="Ravi A."/>
            <person name="Getino M."/>
            <person name="Pursley I."/>
            <person name="Horton D.L."/>
            <person name="Alikhan N.F."/>
            <person name="Baker D."/>
            <person name="Gharbi K."/>
            <person name="Hall N."/>
            <person name="Watson M."/>
            <person name="Adriaenssens E.M."/>
            <person name="Foster-Nyarko E."/>
            <person name="Jarju S."/>
            <person name="Secka A."/>
            <person name="Antonio M."/>
            <person name="Oren A."/>
            <person name="Chaudhuri R.R."/>
            <person name="La Ragione R."/>
            <person name="Hildebrand F."/>
            <person name="Pallen M.J."/>
        </authorList>
    </citation>
    <scope>NUCLEOTIDE SEQUENCE</scope>
    <source>
        <strain evidence="1">ChiBcec15-4380</strain>
    </source>
</reference>
<accession>A0A9D1IY96</accession>
<organism evidence="1 2">
    <name type="scientific">Candidatus Avoscillospira avicola</name>
    <dbReference type="NCBI Taxonomy" id="2840706"/>
    <lineage>
        <taxon>Bacteria</taxon>
        <taxon>Bacillati</taxon>
        <taxon>Bacillota</taxon>
        <taxon>Clostridia</taxon>
        <taxon>Eubacteriales</taxon>
        <taxon>Oscillospiraceae</taxon>
        <taxon>Oscillospiraceae incertae sedis</taxon>
        <taxon>Candidatus Avoscillospira</taxon>
    </lineage>
</organism>
<dbReference type="EMBL" id="DVHE01000080">
    <property type="protein sequence ID" value="HIR51638.1"/>
    <property type="molecule type" value="Genomic_DNA"/>
</dbReference>
<proteinExistence type="predicted"/>
<comment type="caution">
    <text evidence="1">The sequence shown here is derived from an EMBL/GenBank/DDBJ whole genome shotgun (WGS) entry which is preliminary data.</text>
</comment>
<gene>
    <name evidence="1" type="ORF">IAA53_10285</name>
</gene>
<name>A0A9D1IY96_9FIRM</name>
<reference evidence="1" key="1">
    <citation type="submission" date="2020-10" db="EMBL/GenBank/DDBJ databases">
        <authorList>
            <person name="Gilroy R."/>
        </authorList>
    </citation>
    <scope>NUCLEOTIDE SEQUENCE</scope>
    <source>
        <strain evidence="1">ChiBcec15-4380</strain>
    </source>
</reference>
<evidence type="ECO:0000313" key="2">
    <source>
        <dbReference type="Proteomes" id="UP000824239"/>
    </source>
</evidence>
<evidence type="ECO:0000313" key="1">
    <source>
        <dbReference type="EMBL" id="HIR51638.1"/>
    </source>
</evidence>
<protein>
    <submittedName>
        <fullName evidence="1">Uncharacterized protein</fullName>
    </submittedName>
</protein>
<dbReference type="Proteomes" id="UP000824239">
    <property type="component" value="Unassembled WGS sequence"/>
</dbReference>